<evidence type="ECO:0000259" key="5">
    <source>
        <dbReference type="Pfam" id="PF03167"/>
    </source>
</evidence>
<evidence type="ECO:0000313" key="6">
    <source>
        <dbReference type="EMBL" id="USW48807.1"/>
    </source>
</evidence>
<feature type="region of interest" description="Disordered" evidence="4">
    <location>
        <begin position="1"/>
        <end position="108"/>
    </location>
</feature>
<dbReference type="CDD" id="cd10028">
    <property type="entry name" value="UDG-F2_TDG_MUG"/>
    <property type="match status" value="1"/>
</dbReference>
<accession>A0A9Q9AMM3</accession>
<evidence type="ECO:0000256" key="1">
    <source>
        <dbReference type="ARBA" id="ARBA00022763"/>
    </source>
</evidence>
<proteinExistence type="predicted"/>
<feature type="compositionally biased region" description="Basic and acidic residues" evidence="4">
    <location>
        <begin position="34"/>
        <end position="46"/>
    </location>
</feature>
<gene>
    <name evidence="6" type="ORF">Slin15195_G021260</name>
</gene>
<dbReference type="PANTHER" id="PTHR12159">
    <property type="entry name" value="G/T AND G/U MISMATCH-SPECIFIC DNA GLYCOSYLASE"/>
    <property type="match status" value="1"/>
</dbReference>
<evidence type="ECO:0000256" key="4">
    <source>
        <dbReference type="SAM" id="MobiDB-lite"/>
    </source>
</evidence>
<dbReference type="EMBL" id="CP099419">
    <property type="protein sequence ID" value="USW48807.1"/>
    <property type="molecule type" value="Genomic_DNA"/>
</dbReference>
<dbReference type="PANTHER" id="PTHR12159:SF9">
    <property type="entry name" value="G_T MISMATCH-SPECIFIC THYMINE DNA GLYCOSYLASE"/>
    <property type="match status" value="1"/>
</dbReference>
<keyword evidence="1" id="KW-0227">DNA damage</keyword>
<dbReference type="GO" id="GO:0008263">
    <property type="term" value="F:pyrimidine-specific mismatch base pair DNA N-glycosylase activity"/>
    <property type="evidence" value="ECO:0007669"/>
    <property type="project" value="TreeGrafter"/>
</dbReference>
<feature type="domain" description="Uracil-DNA glycosylase-like" evidence="5">
    <location>
        <begin position="121"/>
        <end position="288"/>
    </location>
</feature>
<dbReference type="Pfam" id="PF03167">
    <property type="entry name" value="UDG"/>
    <property type="match status" value="1"/>
</dbReference>
<dbReference type="AlphaFoldDB" id="A0A9Q9AMM3"/>
<dbReference type="GO" id="GO:0006285">
    <property type="term" value="P:base-excision repair, AP site formation"/>
    <property type="evidence" value="ECO:0007669"/>
    <property type="project" value="InterPro"/>
</dbReference>
<dbReference type="InterPro" id="IPR005122">
    <property type="entry name" value="Uracil-DNA_glycosylase-like"/>
</dbReference>
<dbReference type="FunFam" id="3.40.470.10:FF:000010">
    <property type="entry name" value="G/U mismatch-specific DNA glycosylase"/>
    <property type="match status" value="1"/>
</dbReference>
<feature type="compositionally biased region" description="Polar residues" evidence="4">
    <location>
        <begin position="88"/>
        <end position="105"/>
    </location>
</feature>
<evidence type="ECO:0000256" key="3">
    <source>
        <dbReference type="ARBA" id="ARBA00023204"/>
    </source>
</evidence>
<dbReference type="InterPro" id="IPR036895">
    <property type="entry name" value="Uracil-DNA_glycosylase-like_sf"/>
</dbReference>
<name>A0A9Q9AMM3_9PEZI</name>
<dbReference type="Proteomes" id="UP001056384">
    <property type="component" value="Chromosome 2"/>
</dbReference>
<keyword evidence="3" id="KW-0234">DNA repair</keyword>
<sequence length="314" mass="34760">MMNNEHGHSAGNNESSIDDINDIDSVADAASKSPAHEAFKNSLERFRHTRSTTRKLDTSGGEAETKATRAGQTPSKRKSDVLDDSPSRCATSSPTKRQRKSSQYAPPSKYAHLSPLTDILEPNLICVFVGFNPGVMTATSGHAYAHPSNSFWKLLHSSGCTDVRLKPEQDVDLPRLYSMGNTNIVARPSKNAGELSKAESAEGTPILEEKIRSFRPEAVCIVGKGIWESIWRWRYKRPIKKDEFKYGWQHEKENMGIADDWPGAKVFVATATSGLAANLKPPEKEAIWLPFGQWVKQRRIDRGDVQKADGPAEA</sequence>
<organism evidence="6 7">
    <name type="scientific">Septoria linicola</name>
    <dbReference type="NCBI Taxonomy" id="215465"/>
    <lineage>
        <taxon>Eukaryota</taxon>
        <taxon>Fungi</taxon>
        <taxon>Dikarya</taxon>
        <taxon>Ascomycota</taxon>
        <taxon>Pezizomycotina</taxon>
        <taxon>Dothideomycetes</taxon>
        <taxon>Dothideomycetidae</taxon>
        <taxon>Mycosphaerellales</taxon>
        <taxon>Mycosphaerellaceae</taxon>
        <taxon>Septoria</taxon>
    </lineage>
</organism>
<evidence type="ECO:0000256" key="2">
    <source>
        <dbReference type="ARBA" id="ARBA00022801"/>
    </source>
</evidence>
<dbReference type="Gene3D" id="3.40.470.10">
    <property type="entry name" value="Uracil-DNA glycosylase-like domain"/>
    <property type="match status" value="1"/>
</dbReference>
<keyword evidence="7" id="KW-1185">Reference proteome</keyword>
<protein>
    <submittedName>
        <fullName evidence="6">Uracil-DNA glycosylase, uracil DNA glycosylase family 2</fullName>
    </submittedName>
</protein>
<reference evidence="6" key="1">
    <citation type="submission" date="2022-06" db="EMBL/GenBank/DDBJ databases">
        <title>Complete genome sequences of two strains of the flax pathogen Septoria linicola.</title>
        <authorList>
            <person name="Lapalu N."/>
            <person name="Simon A."/>
            <person name="Demenou B."/>
            <person name="Paumier D."/>
            <person name="Guillot M.-P."/>
            <person name="Gout L."/>
            <person name="Valade R."/>
        </authorList>
    </citation>
    <scope>NUCLEOTIDE SEQUENCE</scope>
    <source>
        <strain evidence="6">SE15195</strain>
    </source>
</reference>
<keyword evidence="2" id="KW-0378">Hydrolase</keyword>
<dbReference type="InterPro" id="IPR015637">
    <property type="entry name" value="MUG/TDG"/>
</dbReference>
<dbReference type="SUPFAM" id="SSF52141">
    <property type="entry name" value="Uracil-DNA glycosylase-like"/>
    <property type="match status" value="1"/>
</dbReference>
<evidence type="ECO:0000313" key="7">
    <source>
        <dbReference type="Proteomes" id="UP001056384"/>
    </source>
</evidence>
<dbReference type="GO" id="GO:0004844">
    <property type="term" value="F:uracil DNA N-glycosylase activity"/>
    <property type="evidence" value="ECO:0007669"/>
    <property type="project" value="TreeGrafter"/>
</dbReference>